<dbReference type="Proteomes" id="UP000261032">
    <property type="component" value="Unassembled WGS sequence"/>
</dbReference>
<feature type="domain" description="Transposase IS4-like" evidence="1">
    <location>
        <begin position="5"/>
        <end position="50"/>
    </location>
</feature>
<protein>
    <recommendedName>
        <fullName evidence="1">Transposase IS4-like domain-containing protein</fullName>
    </recommendedName>
</protein>
<organism evidence="2 3">
    <name type="scientific">Thomasclavelia ramosa</name>
    <dbReference type="NCBI Taxonomy" id="1547"/>
    <lineage>
        <taxon>Bacteria</taxon>
        <taxon>Bacillati</taxon>
        <taxon>Bacillota</taxon>
        <taxon>Erysipelotrichia</taxon>
        <taxon>Erysipelotrichales</taxon>
        <taxon>Coprobacillaceae</taxon>
        <taxon>Thomasclavelia</taxon>
    </lineage>
</organism>
<dbReference type="InterPro" id="IPR012337">
    <property type="entry name" value="RNaseH-like_sf"/>
</dbReference>
<name>A0A3E3E4Q3_9FIRM</name>
<evidence type="ECO:0000259" key="1">
    <source>
        <dbReference type="Pfam" id="PF01609"/>
    </source>
</evidence>
<dbReference type="InterPro" id="IPR002559">
    <property type="entry name" value="Transposase_11"/>
</dbReference>
<dbReference type="GO" id="GO:0003677">
    <property type="term" value="F:DNA binding"/>
    <property type="evidence" value="ECO:0007669"/>
    <property type="project" value="InterPro"/>
</dbReference>
<accession>A0A3E3E4Q3</accession>
<evidence type="ECO:0000313" key="2">
    <source>
        <dbReference type="EMBL" id="RGD76433.1"/>
    </source>
</evidence>
<proteinExistence type="predicted"/>
<dbReference type="GO" id="GO:0006313">
    <property type="term" value="P:DNA transposition"/>
    <property type="evidence" value="ECO:0007669"/>
    <property type="project" value="InterPro"/>
</dbReference>
<dbReference type="GO" id="GO:0004803">
    <property type="term" value="F:transposase activity"/>
    <property type="evidence" value="ECO:0007669"/>
    <property type="project" value="InterPro"/>
</dbReference>
<sequence>MNSQKIYKMRREIETTFGELKYAIGLNTFHARKRELIKQEIYARLILHNFCERIIKKIEIQKKKENTIIKSILQD</sequence>
<dbReference type="RefSeq" id="WP_117582697.1">
    <property type="nucleotide sequence ID" value="NZ_JAJCLU010000014.1"/>
</dbReference>
<dbReference type="Pfam" id="PF01609">
    <property type="entry name" value="DDE_Tnp_1"/>
    <property type="match status" value="1"/>
</dbReference>
<evidence type="ECO:0000313" key="3">
    <source>
        <dbReference type="Proteomes" id="UP000261032"/>
    </source>
</evidence>
<dbReference type="SUPFAM" id="SSF53098">
    <property type="entry name" value="Ribonuclease H-like"/>
    <property type="match status" value="1"/>
</dbReference>
<gene>
    <name evidence="2" type="ORF">DXB93_18750</name>
</gene>
<dbReference type="EMBL" id="QUSL01000072">
    <property type="protein sequence ID" value="RGD76433.1"/>
    <property type="molecule type" value="Genomic_DNA"/>
</dbReference>
<reference evidence="2 3" key="1">
    <citation type="submission" date="2018-08" db="EMBL/GenBank/DDBJ databases">
        <title>A genome reference for cultivated species of the human gut microbiota.</title>
        <authorList>
            <person name="Zou Y."/>
            <person name="Xue W."/>
            <person name="Luo G."/>
        </authorList>
    </citation>
    <scope>NUCLEOTIDE SEQUENCE [LARGE SCALE GENOMIC DNA]</scope>
    <source>
        <strain evidence="2 3">OM06-4</strain>
    </source>
</reference>
<comment type="caution">
    <text evidence="2">The sequence shown here is derived from an EMBL/GenBank/DDBJ whole genome shotgun (WGS) entry which is preliminary data.</text>
</comment>
<dbReference type="AlphaFoldDB" id="A0A3E3E4Q3"/>